<dbReference type="Proteomes" id="UP000828390">
    <property type="component" value="Unassembled WGS sequence"/>
</dbReference>
<gene>
    <name evidence="8" type="ORF">DPMN_128821</name>
</gene>
<keyword evidence="4" id="KW-0238">DNA-binding</keyword>
<dbReference type="GO" id="GO:0008622">
    <property type="term" value="C:epsilon DNA polymerase complex"/>
    <property type="evidence" value="ECO:0007669"/>
    <property type="project" value="InterPro"/>
</dbReference>
<evidence type="ECO:0000256" key="4">
    <source>
        <dbReference type="ARBA" id="ARBA00023125"/>
    </source>
</evidence>
<dbReference type="PANTHER" id="PTHR12708:SF0">
    <property type="entry name" value="DNA POLYMERASE EPSILON SUBUNIT 2"/>
    <property type="match status" value="1"/>
</dbReference>
<name>A0A9D4JXR6_DREPO</name>
<evidence type="ECO:0000256" key="6">
    <source>
        <dbReference type="ARBA" id="ARBA00032930"/>
    </source>
</evidence>
<evidence type="ECO:0000256" key="2">
    <source>
        <dbReference type="ARBA" id="ARBA00009560"/>
    </source>
</evidence>
<reference evidence="8" key="2">
    <citation type="submission" date="2020-11" db="EMBL/GenBank/DDBJ databases">
        <authorList>
            <person name="McCartney M.A."/>
            <person name="Auch B."/>
            <person name="Kono T."/>
            <person name="Mallez S."/>
            <person name="Becker A."/>
            <person name="Gohl D.M."/>
            <person name="Silverstein K.A.T."/>
            <person name="Koren S."/>
            <person name="Bechman K.B."/>
            <person name="Herman A."/>
            <person name="Abrahante J.E."/>
            <person name="Garbe J."/>
        </authorList>
    </citation>
    <scope>NUCLEOTIDE SEQUENCE</scope>
    <source>
        <strain evidence="8">Duluth1</strain>
        <tissue evidence="8">Whole animal</tissue>
    </source>
</reference>
<feature type="domain" description="DNA polymerase alpha/delta/epsilon subunit B" evidence="7">
    <location>
        <begin position="3"/>
        <end position="49"/>
    </location>
</feature>
<comment type="caution">
    <text evidence="8">The sequence shown here is derived from an EMBL/GenBank/DDBJ whole genome shotgun (WGS) entry which is preliminary data.</text>
</comment>
<protein>
    <recommendedName>
        <fullName evidence="6">DNA polymerase II subunit 2</fullName>
    </recommendedName>
</protein>
<keyword evidence="9" id="KW-1185">Reference proteome</keyword>
<dbReference type="InterPro" id="IPR016266">
    <property type="entry name" value="POLE2"/>
</dbReference>
<evidence type="ECO:0000259" key="7">
    <source>
        <dbReference type="Pfam" id="PF04042"/>
    </source>
</evidence>
<organism evidence="8 9">
    <name type="scientific">Dreissena polymorpha</name>
    <name type="common">Zebra mussel</name>
    <name type="synonym">Mytilus polymorpha</name>
    <dbReference type="NCBI Taxonomy" id="45954"/>
    <lineage>
        <taxon>Eukaryota</taxon>
        <taxon>Metazoa</taxon>
        <taxon>Spiralia</taxon>
        <taxon>Lophotrochozoa</taxon>
        <taxon>Mollusca</taxon>
        <taxon>Bivalvia</taxon>
        <taxon>Autobranchia</taxon>
        <taxon>Heteroconchia</taxon>
        <taxon>Euheterodonta</taxon>
        <taxon>Imparidentia</taxon>
        <taxon>Neoheterodontei</taxon>
        <taxon>Myida</taxon>
        <taxon>Dreissenoidea</taxon>
        <taxon>Dreissenidae</taxon>
        <taxon>Dreissena</taxon>
    </lineage>
</organism>
<dbReference type="Pfam" id="PF04042">
    <property type="entry name" value="DNA_pol_E_B"/>
    <property type="match status" value="1"/>
</dbReference>
<keyword evidence="5" id="KW-0539">Nucleus</keyword>
<accession>A0A9D4JXR6</accession>
<dbReference type="GO" id="GO:0006261">
    <property type="term" value="P:DNA-templated DNA replication"/>
    <property type="evidence" value="ECO:0007669"/>
    <property type="project" value="InterPro"/>
</dbReference>
<dbReference type="AlphaFoldDB" id="A0A9D4JXR6"/>
<reference evidence="8" key="1">
    <citation type="journal article" date="2019" name="bioRxiv">
        <title>The Genome of the Zebra Mussel, Dreissena polymorpha: A Resource for Invasive Species Research.</title>
        <authorList>
            <person name="McCartney M.A."/>
            <person name="Auch B."/>
            <person name="Kono T."/>
            <person name="Mallez S."/>
            <person name="Zhang Y."/>
            <person name="Obille A."/>
            <person name="Becker A."/>
            <person name="Abrahante J.E."/>
            <person name="Garbe J."/>
            <person name="Badalamenti J.P."/>
            <person name="Herman A."/>
            <person name="Mangelson H."/>
            <person name="Liachko I."/>
            <person name="Sullivan S."/>
            <person name="Sone E.D."/>
            <person name="Koren S."/>
            <person name="Silverstein K.A.T."/>
            <person name="Beckman K.B."/>
            <person name="Gohl D.M."/>
        </authorList>
    </citation>
    <scope>NUCLEOTIDE SEQUENCE</scope>
    <source>
        <strain evidence="8">Duluth1</strain>
        <tissue evidence="8">Whole animal</tissue>
    </source>
</reference>
<dbReference type="GO" id="GO:0042276">
    <property type="term" value="P:error-prone translesion synthesis"/>
    <property type="evidence" value="ECO:0007669"/>
    <property type="project" value="TreeGrafter"/>
</dbReference>
<evidence type="ECO:0000256" key="5">
    <source>
        <dbReference type="ARBA" id="ARBA00023242"/>
    </source>
</evidence>
<evidence type="ECO:0000313" key="9">
    <source>
        <dbReference type="Proteomes" id="UP000828390"/>
    </source>
</evidence>
<comment type="subcellular location">
    <subcellularLocation>
        <location evidence="1">Nucleus</location>
    </subcellularLocation>
</comment>
<proteinExistence type="inferred from homology"/>
<dbReference type="InterPro" id="IPR007185">
    <property type="entry name" value="DNA_pol_a/d/e_bsu"/>
</dbReference>
<evidence type="ECO:0000313" key="8">
    <source>
        <dbReference type="EMBL" id="KAH3826894.1"/>
    </source>
</evidence>
<dbReference type="GO" id="GO:0003677">
    <property type="term" value="F:DNA binding"/>
    <property type="evidence" value="ECO:0007669"/>
    <property type="project" value="UniProtKB-KW"/>
</dbReference>
<sequence>MFTKTVICQGHLTPLPLHVSPVYWPYDNGLYLYPLPDLVICADKHDPFHSTSVDCTVINPGSFPRTDFSFKVYLPATRQIEDSKISD</sequence>
<evidence type="ECO:0000256" key="3">
    <source>
        <dbReference type="ARBA" id="ARBA00022705"/>
    </source>
</evidence>
<comment type="similarity">
    <text evidence="2">Belongs to the DNA polymerase epsilon subunit B family.</text>
</comment>
<dbReference type="EMBL" id="JAIWYP010000005">
    <property type="protein sequence ID" value="KAH3826894.1"/>
    <property type="molecule type" value="Genomic_DNA"/>
</dbReference>
<keyword evidence="3" id="KW-0235">DNA replication</keyword>
<dbReference type="PANTHER" id="PTHR12708">
    <property type="entry name" value="DNA POLYMERASE EPSILON SUBUNIT B"/>
    <property type="match status" value="1"/>
</dbReference>
<evidence type="ECO:0000256" key="1">
    <source>
        <dbReference type="ARBA" id="ARBA00004123"/>
    </source>
</evidence>